<dbReference type="InterPro" id="IPR042070">
    <property type="entry name" value="PucR_C-HTH_sf"/>
</dbReference>
<evidence type="ECO:0000313" key="4">
    <source>
        <dbReference type="Proteomes" id="UP000198817"/>
    </source>
</evidence>
<name>A0A1I7FTD1_9FIRM</name>
<dbReference type="PANTHER" id="PTHR33744">
    <property type="entry name" value="CARBOHYDRATE DIACID REGULATOR"/>
    <property type="match status" value="1"/>
</dbReference>
<dbReference type="GeneID" id="78354228"/>
<dbReference type="PANTHER" id="PTHR33744:SF16">
    <property type="entry name" value="CARBOHYDRATE DIACID REGULATOR"/>
    <property type="match status" value="1"/>
</dbReference>
<dbReference type="AlphaFoldDB" id="A0A1I7FTD1"/>
<dbReference type="RefSeq" id="WP_090162699.1">
    <property type="nucleotide sequence ID" value="NZ_CACVNK010000002.1"/>
</dbReference>
<evidence type="ECO:0000313" key="3">
    <source>
        <dbReference type="EMBL" id="SFU39423.1"/>
    </source>
</evidence>
<evidence type="ECO:0000259" key="1">
    <source>
        <dbReference type="Pfam" id="PF07905"/>
    </source>
</evidence>
<sequence length="527" mass="58897">MKIAVNDCLSLEKMTPSILAAGRRNIGNRVRSVSVMDATDAERAVAENGVKEQLVLTSFVGLDNDIETKRDIVDALARAGIAALVVFHQKNGLTTLGDDVVKAAENMGLPLIVIPSDNPAQYRDVIEQVMDELRYGDNFRNGLINNTIYHLLDFEKHSNFQSALKEAALSNNFQVVLLSRDFNPILAIETRQKVTIEDAIRMGKNHDVEQSGIYTFIDVNGVLTYWGPISVNGEKYFLFIVDNEDNYSAGEISKLAEIIELAMGMWKYTPKRDVKAEFIKAMVRDNKSLAYSLKDEIGLDPDTILSVFTARGIENEEGNEIISRYESQESLEVMRVVDGEETSAVVVKHGESPEKDKFAQKMACLAMFDSLKEIGKTVRIFHCTGINGIEGAGDAFRLIGETWTFVESVFPYKRVFTKYELALVSNCINLQVQGGHLKKTYIDLLEPFRREMGENKAKQLLETLETFVLDAGMNSGKTSTFMGIHTNTVQYRLKRINEILGAEITGNRVIPGLTMALALKRLERVVK</sequence>
<dbReference type="Proteomes" id="UP000198817">
    <property type="component" value="Unassembled WGS sequence"/>
</dbReference>
<feature type="domain" description="PucR C-terminal helix-turn-helix" evidence="2">
    <location>
        <begin position="460"/>
        <end position="518"/>
    </location>
</feature>
<dbReference type="OrthoDB" id="1969285at2"/>
<reference evidence="3 4" key="1">
    <citation type="submission" date="2016-10" db="EMBL/GenBank/DDBJ databases">
        <authorList>
            <person name="de Groot N.N."/>
        </authorList>
    </citation>
    <scope>NUCLEOTIDE SEQUENCE [LARGE SCALE GENOMIC DNA]</scope>
    <source>
        <strain evidence="3 4">KHGC13</strain>
    </source>
</reference>
<organism evidence="3 4">
    <name type="scientific">Eubacterium pyruvativorans</name>
    <dbReference type="NCBI Taxonomy" id="155865"/>
    <lineage>
        <taxon>Bacteria</taxon>
        <taxon>Bacillati</taxon>
        <taxon>Bacillota</taxon>
        <taxon>Clostridia</taxon>
        <taxon>Eubacteriales</taxon>
        <taxon>Eubacteriaceae</taxon>
        <taxon>Eubacterium</taxon>
    </lineage>
</organism>
<proteinExistence type="predicted"/>
<evidence type="ECO:0000259" key="2">
    <source>
        <dbReference type="Pfam" id="PF13556"/>
    </source>
</evidence>
<dbReference type="Pfam" id="PF13556">
    <property type="entry name" value="HTH_30"/>
    <property type="match status" value="1"/>
</dbReference>
<dbReference type="InterPro" id="IPR051448">
    <property type="entry name" value="CdaR-like_regulators"/>
</dbReference>
<dbReference type="STRING" id="155865.SAMN05216515_1272"/>
<accession>A0A1I7FTD1</accession>
<dbReference type="Pfam" id="PF07905">
    <property type="entry name" value="PucR"/>
    <property type="match status" value="1"/>
</dbReference>
<dbReference type="EMBL" id="FPBT01000003">
    <property type="protein sequence ID" value="SFU39423.1"/>
    <property type="molecule type" value="Genomic_DNA"/>
</dbReference>
<feature type="domain" description="Purine catabolism PurC-like" evidence="1">
    <location>
        <begin position="7"/>
        <end position="133"/>
    </location>
</feature>
<dbReference type="InterPro" id="IPR012914">
    <property type="entry name" value="PucR_dom"/>
</dbReference>
<protein>
    <submittedName>
        <fullName evidence="3">PucR C-terminal helix-turn-helix domain-containing protein</fullName>
    </submittedName>
</protein>
<keyword evidence="4" id="KW-1185">Reference proteome</keyword>
<dbReference type="Gene3D" id="1.10.10.2840">
    <property type="entry name" value="PucR C-terminal helix-turn-helix domain"/>
    <property type="match status" value="1"/>
</dbReference>
<dbReference type="InterPro" id="IPR025736">
    <property type="entry name" value="PucR_C-HTH_dom"/>
</dbReference>
<gene>
    <name evidence="3" type="ORF">SAMN05216508_103139</name>
</gene>